<dbReference type="Proteomes" id="UP000054350">
    <property type="component" value="Unassembled WGS sequence"/>
</dbReference>
<evidence type="ECO:0008006" key="9">
    <source>
        <dbReference type="Google" id="ProtNLM"/>
    </source>
</evidence>
<evidence type="ECO:0000313" key="7">
    <source>
        <dbReference type="EMBL" id="KNE67737.1"/>
    </source>
</evidence>
<evidence type="ECO:0000256" key="4">
    <source>
        <dbReference type="ARBA" id="ARBA00023002"/>
    </source>
</evidence>
<dbReference type="GO" id="GO:0016705">
    <property type="term" value="F:oxidoreductase activity, acting on paired donors, with incorporation or reduction of molecular oxygen"/>
    <property type="evidence" value="ECO:0007669"/>
    <property type="project" value="InterPro"/>
</dbReference>
<dbReference type="PANTHER" id="PTHR24291:SF50">
    <property type="entry name" value="BIFUNCTIONAL ALBAFLAVENONE MONOOXYGENASE_TERPENE SYNTHASE"/>
    <property type="match status" value="1"/>
</dbReference>
<dbReference type="InterPro" id="IPR001128">
    <property type="entry name" value="Cyt_P450"/>
</dbReference>
<dbReference type="Pfam" id="PF00067">
    <property type="entry name" value="p450"/>
    <property type="match status" value="1"/>
</dbReference>
<dbReference type="InterPro" id="IPR036396">
    <property type="entry name" value="Cyt_P450_sf"/>
</dbReference>
<dbReference type="InterPro" id="IPR002401">
    <property type="entry name" value="Cyt_P450_E_grp-I"/>
</dbReference>
<dbReference type="STRING" id="578462.A0A0L0SZ13"/>
<dbReference type="GO" id="GO:0020037">
    <property type="term" value="F:heme binding"/>
    <property type="evidence" value="ECO:0007669"/>
    <property type="project" value="InterPro"/>
</dbReference>
<keyword evidence="3" id="KW-0479">Metal-binding</keyword>
<evidence type="ECO:0000256" key="5">
    <source>
        <dbReference type="ARBA" id="ARBA00023004"/>
    </source>
</evidence>
<evidence type="ECO:0000256" key="6">
    <source>
        <dbReference type="ARBA" id="ARBA00023033"/>
    </source>
</evidence>
<dbReference type="Gene3D" id="1.10.630.10">
    <property type="entry name" value="Cytochrome P450"/>
    <property type="match status" value="1"/>
</dbReference>
<dbReference type="VEuPathDB" id="FungiDB:AMAG_19701"/>
<gene>
    <name evidence="7" type="ORF">AMAG_19701</name>
</gene>
<dbReference type="EMBL" id="GG745354">
    <property type="protein sequence ID" value="KNE67737.1"/>
    <property type="molecule type" value="Genomic_DNA"/>
</dbReference>
<comment type="similarity">
    <text evidence="1">Belongs to the cytochrome P450 family.</text>
</comment>
<dbReference type="eggNOG" id="KOG0157">
    <property type="taxonomic scope" value="Eukaryota"/>
</dbReference>
<dbReference type="InterPro" id="IPR050196">
    <property type="entry name" value="Cytochrome_P450_Monoox"/>
</dbReference>
<keyword evidence="6" id="KW-0503">Monooxygenase</keyword>
<dbReference type="PRINTS" id="PR00385">
    <property type="entry name" value="P450"/>
</dbReference>
<dbReference type="GO" id="GO:0005506">
    <property type="term" value="F:iron ion binding"/>
    <property type="evidence" value="ECO:0007669"/>
    <property type="project" value="InterPro"/>
</dbReference>
<protein>
    <recommendedName>
        <fullName evidence="9">Cytochrome P450</fullName>
    </recommendedName>
</protein>
<keyword evidence="8" id="KW-1185">Reference proteome</keyword>
<evidence type="ECO:0000256" key="2">
    <source>
        <dbReference type="ARBA" id="ARBA00022617"/>
    </source>
</evidence>
<dbReference type="PANTHER" id="PTHR24291">
    <property type="entry name" value="CYTOCHROME P450 FAMILY 4"/>
    <property type="match status" value="1"/>
</dbReference>
<evidence type="ECO:0000313" key="8">
    <source>
        <dbReference type="Proteomes" id="UP000054350"/>
    </source>
</evidence>
<keyword evidence="2" id="KW-0349">Heme</keyword>
<keyword evidence="5" id="KW-0408">Iron</keyword>
<dbReference type="OrthoDB" id="1844152at2759"/>
<dbReference type="SUPFAM" id="SSF48264">
    <property type="entry name" value="Cytochrome P450"/>
    <property type="match status" value="1"/>
</dbReference>
<evidence type="ECO:0000256" key="3">
    <source>
        <dbReference type="ARBA" id="ARBA00022723"/>
    </source>
</evidence>
<organism evidence="7 8">
    <name type="scientific">Allomyces macrogynus (strain ATCC 38327)</name>
    <name type="common">Allomyces javanicus var. macrogynus</name>
    <dbReference type="NCBI Taxonomy" id="578462"/>
    <lineage>
        <taxon>Eukaryota</taxon>
        <taxon>Fungi</taxon>
        <taxon>Fungi incertae sedis</taxon>
        <taxon>Blastocladiomycota</taxon>
        <taxon>Blastocladiomycetes</taxon>
        <taxon>Blastocladiales</taxon>
        <taxon>Blastocladiaceae</taxon>
        <taxon>Allomyces</taxon>
    </lineage>
</organism>
<sequence length="171" mass="19033">MAALVDKRADASDDKESRDFLAMMIDASMCDAKFTRQDLREDLRANTIIIFTAGHDTMANALSFAIYLLGTHPGVQERARQEVIDIMGDMNPNTPAYTMPFSTAEQEKAMTLLACCIKEVMRLYPSINNLPPRCTTADVTLHDGTVLPKGTLINADICSLHRARNVWGLRR</sequence>
<accession>A0A0L0SZ13</accession>
<reference evidence="8" key="2">
    <citation type="submission" date="2009-11" db="EMBL/GenBank/DDBJ databases">
        <title>The Genome Sequence of Allomyces macrogynus strain ATCC 38327.</title>
        <authorList>
            <consortium name="The Broad Institute Genome Sequencing Platform"/>
            <person name="Russ C."/>
            <person name="Cuomo C."/>
            <person name="Shea T."/>
            <person name="Young S.K."/>
            <person name="Zeng Q."/>
            <person name="Koehrsen M."/>
            <person name="Haas B."/>
            <person name="Borodovsky M."/>
            <person name="Guigo R."/>
            <person name="Alvarado L."/>
            <person name="Berlin A."/>
            <person name="Borenstein D."/>
            <person name="Chen Z."/>
            <person name="Engels R."/>
            <person name="Freedman E."/>
            <person name="Gellesch M."/>
            <person name="Goldberg J."/>
            <person name="Griggs A."/>
            <person name="Gujja S."/>
            <person name="Heiman D."/>
            <person name="Hepburn T."/>
            <person name="Howarth C."/>
            <person name="Jen D."/>
            <person name="Larson L."/>
            <person name="Lewis B."/>
            <person name="Mehta T."/>
            <person name="Park D."/>
            <person name="Pearson M."/>
            <person name="Roberts A."/>
            <person name="Saif S."/>
            <person name="Shenoy N."/>
            <person name="Sisk P."/>
            <person name="Stolte C."/>
            <person name="Sykes S."/>
            <person name="Walk T."/>
            <person name="White J."/>
            <person name="Yandava C."/>
            <person name="Burger G."/>
            <person name="Gray M.W."/>
            <person name="Holland P.W.H."/>
            <person name="King N."/>
            <person name="Lang F.B.F."/>
            <person name="Roger A.J."/>
            <person name="Ruiz-Trillo I."/>
            <person name="Lander E."/>
            <person name="Nusbaum C."/>
        </authorList>
    </citation>
    <scope>NUCLEOTIDE SEQUENCE [LARGE SCALE GENOMIC DNA]</scope>
    <source>
        <strain evidence="8">ATCC 38327</strain>
    </source>
</reference>
<reference evidence="7 8" key="1">
    <citation type="submission" date="2009-11" db="EMBL/GenBank/DDBJ databases">
        <title>Annotation of Allomyces macrogynus ATCC 38327.</title>
        <authorList>
            <consortium name="The Broad Institute Genome Sequencing Platform"/>
            <person name="Russ C."/>
            <person name="Cuomo C."/>
            <person name="Burger G."/>
            <person name="Gray M.W."/>
            <person name="Holland P.W.H."/>
            <person name="King N."/>
            <person name="Lang F.B.F."/>
            <person name="Roger A.J."/>
            <person name="Ruiz-Trillo I."/>
            <person name="Young S.K."/>
            <person name="Zeng Q."/>
            <person name="Gargeya S."/>
            <person name="Fitzgerald M."/>
            <person name="Haas B."/>
            <person name="Abouelleil A."/>
            <person name="Alvarado L."/>
            <person name="Arachchi H.M."/>
            <person name="Berlin A."/>
            <person name="Chapman S.B."/>
            <person name="Gearin G."/>
            <person name="Goldberg J."/>
            <person name="Griggs A."/>
            <person name="Gujja S."/>
            <person name="Hansen M."/>
            <person name="Heiman D."/>
            <person name="Howarth C."/>
            <person name="Larimer J."/>
            <person name="Lui A."/>
            <person name="MacDonald P.J.P."/>
            <person name="McCowen C."/>
            <person name="Montmayeur A."/>
            <person name="Murphy C."/>
            <person name="Neiman D."/>
            <person name="Pearson M."/>
            <person name="Priest M."/>
            <person name="Roberts A."/>
            <person name="Saif S."/>
            <person name="Shea T."/>
            <person name="Sisk P."/>
            <person name="Stolte C."/>
            <person name="Sykes S."/>
            <person name="Wortman J."/>
            <person name="Nusbaum C."/>
            <person name="Birren B."/>
        </authorList>
    </citation>
    <scope>NUCLEOTIDE SEQUENCE [LARGE SCALE GENOMIC DNA]</scope>
    <source>
        <strain evidence="7 8">ATCC 38327</strain>
    </source>
</reference>
<dbReference type="PRINTS" id="PR00463">
    <property type="entry name" value="EP450I"/>
</dbReference>
<dbReference type="AlphaFoldDB" id="A0A0L0SZ13"/>
<keyword evidence="4" id="KW-0560">Oxidoreductase</keyword>
<name>A0A0L0SZ13_ALLM3</name>
<dbReference type="GO" id="GO:0004497">
    <property type="term" value="F:monooxygenase activity"/>
    <property type="evidence" value="ECO:0007669"/>
    <property type="project" value="UniProtKB-KW"/>
</dbReference>
<evidence type="ECO:0000256" key="1">
    <source>
        <dbReference type="ARBA" id="ARBA00010617"/>
    </source>
</evidence>
<proteinExistence type="inferred from homology"/>